<dbReference type="Proteomes" id="UP000673691">
    <property type="component" value="Unassembled WGS sequence"/>
</dbReference>
<evidence type="ECO:0000313" key="2">
    <source>
        <dbReference type="EMBL" id="KAG5460131.1"/>
    </source>
</evidence>
<name>A0A8H8DJ47_9FUNG</name>
<sequence length="138" mass="15268">MDKSWLLDDVIARHFGGGAVVWLLESAASSTVIYWPKLPLVASLEPPVHVTLYDVLSRQSLMRAFRTAPCSEPGELSEARKRLKSLRAYVCKEFRWDIGDSEPGPAVCEISAPTGGARYLDDDGEEEEGEYAPVIVEE</sequence>
<reference evidence="2 3" key="1">
    <citation type="journal article" name="Sci. Rep.">
        <title>Genome-scale phylogenetic analyses confirm Olpidium as the closest living zoosporic fungus to the non-flagellated, terrestrial fungi.</title>
        <authorList>
            <person name="Chang Y."/>
            <person name="Rochon D."/>
            <person name="Sekimoto S."/>
            <person name="Wang Y."/>
            <person name="Chovatia M."/>
            <person name="Sandor L."/>
            <person name="Salamov A."/>
            <person name="Grigoriev I.V."/>
            <person name="Stajich J.E."/>
            <person name="Spatafora J.W."/>
        </authorList>
    </citation>
    <scope>NUCLEOTIDE SEQUENCE [LARGE SCALE GENOMIC DNA]</scope>
    <source>
        <strain evidence="2">S191</strain>
    </source>
</reference>
<gene>
    <name evidence="2" type="ORF">BJ554DRAFT_7860</name>
</gene>
<evidence type="ECO:0000256" key="1">
    <source>
        <dbReference type="SAM" id="MobiDB-lite"/>
    </source>
</evidence>
<comment type="caution">
    <text evidence="2">The sequence shown here is derived from an EMBL/GenBank/DDBJ whole genome shotgun (WGS) entry which is preliminary data.</text>
</comment>
<organism evidence="2 3">
    <name type="scientific">Olpidium bornovanus</name>
    <dbReference type="NCBI Taxonomy" id="278681"/>
    <lineage>
        <taxon>Eukaryota</taxon>
        <taxon>Fungi</taxon>
        <taxon>Fungi incertae sedis</taxon>
        <taxon>Olpidiomycota</taxon>
        <taxon>Olpidiomycotina</taxon>
        <taxon>Olpidiomycetes</taxon>
        <taxon>Olpidiales</taxon>
        <taxon>Olpidiaceae</taxon>
        <taxon>Olpidium</taxon>
    </lineage>
</organism>
<dbReference type="EMBL" id="JAEFCI010005725">
    <property type="protein sequence ID" value="KAG5460131.1"/>
    <property type="molecule type" value="Genomic_DNA"/>
</dbReference>
<dbReference type="AlphaFoldDB" id="A0A8H8DJ47"/>
<proteinExistence type="predicted"/>
<protein>
    <submittedName>
        <fullName evidence="2">Uncharacterized protein</fullName>
    </submittedName>
</protein>
<feature type="compositionally biased region" description="Acidic residues" evidence="1">
    <location>
        <begin position="122"/>
        <end position="138"/>
    </location>
</feature>
<feature type="region of interest" description="Disordered" evidence="1">
    <location>
        <begin position="117"/>
        <end position="138"/>
    </location>
</feature>
<keyword evidence="3" id="KW-1185">Reference proteome</keyword>
<accession>A0A8H8DJ47</accession>
<evidence type="ECO:0000313" key="3">
    <source>
        <dbReference type="Proteomes" id="UP000673691"/>
    </source>
</evidence>